<dbReference type="PANTHER" id="PTHR13430:SF4">
    <property type="entry name" value="AUTOPHAGY-RELATED PROTEIN 13"/>
    <property type="match status" value="1"/>
</dbReference>
<evidence type="ECO:0008006" key="4">
    <source>
        <dbReference type="Google" id="ProtNLM"/>
    </source>
</evidence>
<dbReference type="AlphaFoldDB" id="A0A8S9RDU1"/>
<proteinExistence type="predicted"/>
<dbReference type="GO" id="GO:0034727">
    <property type="term" value="P:piecemeal microautophagy of the nucleus"/>
    <property type="evidence" value="ECO:0007669"/>
    <property type="project" value="TreeGrafter"/>
</dbReference>
<gene>
    <name evidence="2" type="ORF">F2Q69_00061389</name>
</gene>
<comment type="caution">
    <text evidence="2">The sequence shown here is derived from an EMBL/GenBank/DDBJ whole genome shotgun (WGS) entry which is preliminary data.</text>
</comment>
<organism evidence="2 3">
    <name type="scientific">Brassica cretica</name>
    <name type="common">Mustard</name>
    <dbReference type="NCBI Taxonomy" id="69181"/>
    <lineage>
        <taxon>Eukaryota</taxon>
        <taxon>Viridiplantae</taxon>
        <taxon>Streptophyta</taxon>
        <taxon>Embryophyta</taxon>
        <taxon>Tracheophyta</taxon>
        <taxon>Spermatophyta</taxon>
        <taxon>Magnoliopsida</taxon>
        <taxon>eudicotyledons</taxon>
        <taxon>Gunneridae</taxon>
        <taxon>Pentapetalae</taxon>
        <taxon>rosids</taxon>
        <taxon>malvids</taxon>
        <taxon>Brassicales</taxon>
        <taxon>Brassicaceae</taxon>
        <taxon>Brassiceae</taxon>
        <taxon>Brassica</taxon>
    </lineage>
</organism>
<sequence length="181" mass="19391">MSIGLSRPVPSRTAAGLSSGGTRRACPVRDALQSAYVACKSAVVSAVSWMIVPKIDIHYQFTTSTGFEILSRTHYCKSLDRRKTSSSISQSLPIGRKSQDAAVGVLVQMLKTAPPLRQDSSTYMASMSGVEREGSAVSGTESEFSMARSTSDALEELRNYKQLKDLLLSKSKSVGGATPVH</sequence>
<dbReference type="GO" id="GO:1990316">
    <property type="term" value="C:Atg1/ULK1 kinase complex"/>
    <property type="evidence" value="ECO:0007669"/>
    <property type="project" value="TreeGrafter"/>
</dbReference>
<dbReference type="Proteomes" id="UP000712600">
    <property type="component" value="Unassembled WGS sequence"/>
</dbReference>
<accession>A0A8S9RDU1</accession>
<dbReference type="GO" id="GO:0000423">
    <property type="term" value="P:mitophagy"/>
    <property type="evidence" value="ECO:0007669"/>
    <property type="project" value="TreeGrafter"/>
</dbReference>
<evidence type="ECO:0000256" key="1">
    <source>
        <dbReference type="SAM" id="MobiDB-lite"/>
    </source>
</evidence>
<dbReference type="GO" id="GO:0034497">
    <property type="term" value="P:protein localization to phagophore assembly site"/>
    <property type="evidence" value="ECO:0007669"/>
    <property type="project" value="TreeGrafter"/>
</dbReference>
<reference evidence="2" key="1">
    <citation type="submission" date="2019-12" db="EMBL/GenBank/DDBJ databases">
        <title>Genome sequencing and annotation of Brassica cretica.</title>
        <authorList>
            <person name="Studholme D.J."/>
            <person name="Sarris P."/>
        </authorList>
    </citation>
    <scope>NUCLEOTIDE SEQUENCE</scope>
    <source>
        <strain evidence="2">PFS-109/04</strain>
        <tissue evidence="2">Leaf</tissue>
    </source>
</reference>
<dbReference type="EMBL" id="QGKX02000095">
    <property type="protein sequence ID" value="KAF3570990.1"/>
    <property type="molecule type" value="Genomic_DNA"/>
</dbReference>
<feature type="region of interest" description="Disordered" evidence="1">
    <location>
        <begin position="1"/>
        <end position="23"/>
    </location>
</feature>
<name>A0A8S9RDU1_BRACR</name>
<dbReference type="PANTHER" id="PTHR13430">
    <property type="match status" value="1"/>
</dbReference>
<dbReference type="GO" id="GO:0000407">
    <property type="term" value="C:phagophore assembly site"/>
    <property type="evidence" value="ECO:0007669"/>
    <property type="project" value="TreeGrafter"/>
</dbReference>
<dbReference type="InterPro" id="IPR040182">
    <property type="entry name" value="ATG13"/>
</dbReference>
<protein>
    <recommendedName>
        <fullName evidence="4">Autophagy-related protein 13 N-terminal domain-containing protein</fullName>
    </recommendedName>
</protein>
<evidence type="ECO:0000313" key="2">
    <source>
        <dbReference type="EMBL" id="KAF3570990.1"/>
    </source>
</evidence>
<dbReference type="GO" id="GO:0005829">
    <property type="term" value="C:cytosol"/>
    <property type="evidence" value="ECO:0007669"/>
    <property type="project" value="TreeGrafter"/>
</dbReference>
<evidence type="ECO:0000313" key="3">
    <source>
        <dbReference type="Proteomes" id="UP000712600"/>
    </source>
</evidence>